<feature type="region of interest" description="Disordered" evidence="1">
    <location>
        <begin position="35"/>
        <end position="93"/>
    </location>
</feature>
<proteinExistence type="predicted"/>
<dbReference type="EMBL" id="KB932776">
    <property type="protein sequence ID" value="EOO04428.1"/>
    <property type="molecule type" value="Genomic_DNA"/>
</dbReference>
<gene>
    <name evidence="2" type="ORF">UCRPA7_42</name>
</gene>
<name>R8BYJ1_PHAM7</name>
<sequence length="265" mass="28253">MDVVAACFKNAGWPGAMDCFDFSSWCSDIGSYCTSASSRGGKCNKGDAWKSKPPKGGNSPTTSTSVYTCKPTSTSTTSTKKTSSTSSSTTKCPVPTATGICKQPTNNQYGYGPGNPVGDIDLPILTCNDLKDDFSKYPFKLYTDSDSKKCGGYSRPSVPNACADACKAQYDQCQDTYATGCKEKNGVGSSKSGSSGSSSWWPFWKRSAFPGSYFDYIKAPNKRTFGWTDTYTTASSKCTAQYNDCLSQNKGVSAGTKCTSYGTGW</sequence>
<reference evidence="3" key="1">
    <citation type="journal article" date="2013" name="Genome Announc.">
        <title>Draft genome sequence of the ascomycete Phaeoacremonium aleophilum strain UCR-PA7, a causal agent of the esca disease complex in grapevines.</title>
        <authorList>
            <person name="Blanco-Ulate B."/>
            <person name="Rolshausen P."/>
            <person name="Cantu D."/>
        </authorList>
    </citation>
    <scope>NUCLEOTIDE SEQUENCE [LARGE SCALE GENOMIC DNA]</scope>
    <source>
        <strain evidence="3">UCR-PA7</strain>
    </source>
</reference>
<feature type="compositionally biased region" description="Low complexity" evidence="1">
    <location>
        <begin position="72"/>
        <end position="91"/>
    </location>
</feature>
<dbReference type="KEGG" id="tmn:UCRPA7_42"/>
<accession>R8BYJ1</accession>
<dbReference type="OrthoDB" id="2019572at2759"/>
<dbReference type="HOGENOM" id="CLU_1050473_0_0_1"/>
<dbReference type="RefSeq" id="XP_007910831.1">
    <property type="nucleotide sequence ID" value="XM_007912640.1"/>
</dbReference>
<protein>
    <submittedName>
        <fullName evidence="2">Putative wsc domain-containing protein</fullName>
    </submittedName>
</protein>
<dbReference type="GeneID" id="19324625"/>
<evidence type="ECO:0000256" key="1">
    <source>
        <dbReference type="SAM" id="MobiDB-lite"/>
    </source>
</evidence>
<dbReference type="Proteomes" id="UP000014074">
    <property type="component" value="Unassembled WGS sequence"/>
</dbReference>
<evidence type="ECO:0000313" key="3">
    <source>
        <dbReference type="Proteomes" id="UP000014074"/>
    </source>
</evidence>
<organism evidence="2 3">
    <name type="scientific">Phaeoacremonium minimum (strain UCR-PA7)</name>
    <name type="common">Esca disease fungus</name>
    <name type="synonym">Togninia minima</name>
    <dbReference type="NCBI Taxonomy" id="1286976"/>
    <lineage>
        <taxon>Eukaryota</taxon>
        <taxon>Fungi</taxon>
        <taxon>Dikarya</taxon>
        <taxon>Ascomycota</taxon>
        <taxon>Pezizomycotina</taxon>
        <taxon>Sordariomycetes</taxon>
        <taxon>Sordariomycetidae</taxon>
        <taxon>Togniniales</taxon>
        <taxon>Togniniaceae</taxon>
        <taxon>Phaeoacremonium</taxon>
    </lineage>
</organism>
<feature type="compositionally biased region" description="Polar residues" evidence="1">
    <location>
        <begin position="58"/>
        <end position="71"/>
    </location>
</feature>
<dbReference type="eggNOG" id="KOG4157">
    <property type="taxonomic scope" value="Eukaryota"/>
</dbReference>
<dbReference type="AlphaFoldDB" id="R8BYJ1"/>
<evidence type="ECO:0000313" key="2">
    <source>
        <dbReference type="EMBL" id="EOO04428.1"/>
    </source>
</evidence>
<keyword evidence="3" id="KW-1185">Reference proteome</keyword>